<keyword evidence="2 5" id="KW-0547">Nucleotide-binding</keyword>
<dbReference type="PROSITE" id="PS00108">
    <property type="entry name" value="PROTEIN_KINASE_ST"/>
    <property type="match status" value="1"/>
</dbReference>
<evidence type="ECO:0000256" key="1">
    <source>
        <dbReference type="ARBA" id="ARBA00022679"/>
    </source>
</evidence>
<keyword evidence="6" id="KW-0723">Serine/threonine-protein kinase</keyword>
<dbReference type="GO" id="GO:0007165">
    <property type="term" value="P:signal transduction"/>
    <property type="evidence" value="ECO:0007669"/>
    <property type="project" value="TreeGrafter"/>
</dbReference>
<protein>
    <recommendedName>
        <fullName evidence="8">Protein kinase domain-containing protein</fullName>
    </recommendedName>
</protein>
<keyword evidence="3" id="KW-0418">Kinase</keyword>
<evidence type="ECO:0000256" key="4">
    <source>
        <dbReference type="ARBA" id="ARBA00022840"/>
    </source>
</evidence>
<dbReference type="Pfam" id="PF00069">
    <property type="entry name" value="Pkinase"/>
    <property type="match status" value="1"/>
</dbReference>
<comment type="similarity">
    <text evidence="6">Belongs to the protein kinase superfamily.</text>
</comment>
<dbReference type="PROSITE" id="PS00107">
    <property type="entry name" value="PROTEIN_KINASE_ATP"/>
    <property type="match status" value="1"/>
</dbReference>
<dbReference type="InterPro" id="IPR052751">
    <property type="entry name" value="Plant_MAPKKK"/>
</dbReference>
<dbReference type="PANTHER" id="PTHR48011:SF18">
    <property type="entry name" value="MITOGEN-ACTIVATED PROTEIN KINASE KINASE KINASE 19-RELATED"/>
    <property type="match status" value="1"/>
</dbReference>
<dbReference type="PANTHER" id="PTHR48011">
    <property type="entry name" value="CCR4-NOT TRANSCRIPTIONAL COMPLEX SUBUNIT CAF120-RELATED"/>
    <property type="match status" value="1"/>
</dbReference>
<dbReference type="SUPFAM" id="SSF56112">
    <property type="entry name" value="Protein kinase-like (PK-like)"/>
    <property type="match status" value="1"/>
</dbReference>
<dbReference type="Gene3D" id="1.10.510.10">
    <property type="entry name" value="Transferase(Phosphotransferase) domain 1"/>
    <property type="match status" value="1"/>
</dbReference>
<name>A0AAE0EBJ4_9ROSI</name>
<dbReference type="InterPro" id="IPR011009">
    <property type="entry name" value="Kinase-like_dom_sf"/>
</dbReference>
<dbReference type="CDD" id="cd06606">
    <property type="entry name" value="STKc_MAPKKK"/>
    <property type="match status" value="1"/>
</dbReference>
<sequence length="377" mass="42526">MEIEWVRGDVLGHGSFASVNLAKPRKDSDDDNRFPSSMAVKSCDDCCSSTLKNEKEVLDQIGSCQQIVRCFGDCCSVEKGERLYNLFLEYASRGSLADQIKRNSLKESDVKRYTRSVLKGLRHIHAKGFVHCDIKLQNLLLFDDGDVKIADFGLAKKSGNDENQQKQSRFQCRGTPLYMSPESVNDNEYESPGDIWALGCAIVEMITGKPAWNHCQDSNMWALLIRIGVGDELPLIPEQLSQQGKDFLIKCFIKDPKRRWTAEMLLNHPFVVATTTIDNQFDQDHEEEEGEETENITILKDSSSSSSTSVSPRSPFSFPDWVSIQSSSPSSSSAENSRFEFDGSFLSSRNCLLDRIRNLAGDWTPEWSDQDCWVTVR</sequence>
<keyword evidence="4 5" id="KW-0067">ATP-binding</keyword>
<evidence type="ECO:0000256" key="7">
    <source>
        <dbReference type="SAM" id="MobiDB-lite"/>
    </source>
</evidence>
<evidence type="ECO:0000256" key="2">
    <source>
        <dbReference type="ARBA" id="ARBA00022741"/>
    </source>
</evidence>
<comment type="caution">
    <text evidence="9">The sequence shown here is derived from an EMBL/GenBank/DDBJ whole genome shotgun (WGS) entry which is preliminary data.</text>
</comment>
<feature type="compositionally biased region" description="Acidic residues" evidence="7">
    <location>
        <begin position="284"/>
        <end position="294"/>
    </location>
</feature>
<reference evidence="9" key="1">
    <citation type="journal article" date="2023" name="Plant J.">
        <title>Genome sequences and population genomics provide insights into the demographic history, inbreeding, and mutation load of two 'living fossil' tree species of Dipteronia.</title>
        <authorList>
            <person name="Feng Y."/>
            <person name="Comes H.P."/>
            <person name="Chen J."/>
            <person name="Zhu S."/>
            <person name="Lu R."/>
            <person name="Zhang X."/>
            <person name="Li P."/>
            <person name="Qiu J."/>
            <person name="Olsen K.M."/>
            <person name="Qiu Y."/>
        </authorList>
    </citation>
    <scope>NUCLEOTIDE SEQUENCE</scope>
    <source>
        <strain evidence="9">NBL</strain>
    </source>
</reference>
<feature type="domain" description="Protein kinase" evidence="8">
    <location>
        <begin position="5"/>
        <end position="271"/>
    </location>
</feature>
<dbReference type="InterPro" id="IPR008271">
    <property type="entry name" value="Ser/Thr_kinase_AS"/>
</dbReference>
<evidence type="ECO:0000256" key="3">
    <source>
        <dbReference type="ARBA" id="ARBA00022777"/>
    </source>
</evidence>
<dbReference type="EMBL" id="JANJYJ010000003">
    <property type="protein sequence ID" value="KAK3222039.1"/>
    <property type="molecule type" value="Genomic_DNA"/>
</dbReference>
<feature type="compositionally biased region" description="Low complexity" evidence="7">
    <location>
        <begin position="302"/>
        <end position="313"/>
    </location>
</feature>
<keyword evidence="1" id="KW-0808">Transferase</keyword>
<accession>A0AAE0EBJ4</accession>
<keyword evidence="10" id="KW-1185">Reference proteome</keyword>
<evidence type="ECO:0000259" key="8">
    <source>
        <dbReference type="PROSITE" id="PS50011"/>
    </source>
</evidence>
<feature type="binding site" evidence="5">
    <location>
        <position position="41"/>
    </location>
    <ligand>
        <name>ATP</name>
        <dbReference type="ChEBI" id="CHEBI:30616"/>
    </ligand>
</feature>
<dbReference type="InterPro" id="IPR017441">
    <property type="entry name" value="Protein_kinase_ATP_BS"/>
</dbReference>
<evidence type="ECO:0000256" key="5">
    <source>
        <dbReference type="PROSITE-ProRule" id="PRU10141"/>
    </source>
</evidence>
<dbReference type="GO" id="GO:0005524">
    <property type="term" value="F:ATP binding"/>
    <property type="evidence" value="ECO:0007669"/>
    <property type="project" value="UniProtKB-UniRule"/>
</dbReference>
<dbReference type="Proteomes" id="UP001281410">
    <property type="component" value="Unassembled WGS sequence"/>
</dbReference>
<proteinExistence type="inferred from homology"/>
<gene>
    <name evidence="9" type="ORF">Dsin_009064</name>
</gene>
<dbReference type="SMART" id="SM00220">
    <property type="entry name" value="S_TKc"/>
    <property type="match status" value="1"/>
</dbReference>
<evidence type="ECO:0000256" key="6">
    <source>
        <dbReference type="RuleBase" id="RU000304"/>
    </source>
</evidence>
<evidence type="ECO:0000313" key="10">
    <source>
        <dbReference type="Proteomes" id="UP001281410"/>
    </source>
</evidence>
<organism evidence="9 10">
    <name type="scientific">Dipteronia sinensis</name>
    <dbReference type="NCBI Taxonomy" id="43782"/>
    <lineage>
        <taxon>Eukaryota</taxon>
        <taxon>Viridiplantae</taxon>
        <taxon>Streptophyta</taxon>
        <taxon>Embryophyta</taxon>
        <taxon>Tracheophyta</taxon>
        <taxon>Spermatophyta</taxon>
        <taxon>Magnoliopsida</taxon>
        <taxon>eudicotyledons</taxon>
        <taxon>Gunneridae</taxon>
        <taxon>Pentapetalae</taxon>
        <taxon>rosids</taxon>
        <taxon>malvids</taxon>
        <taxon>Sapindales</taxon>
        <taxon>Sapindaceae</taxon>
        <taxon>Hippocastanoideae</taxon>
        <taxon>Acereae</taxon>
        <taxon>Dipteronia</taxon>
    </lineage>
</organism>
<dbReference type="PROSITE" id="PS50011">
    <property type="entry name" value="PROTEIN_KINASE_DOM"/>
    <property type="match status" value="1"/>
</dbReference>
<dbReference type="AlphaFoldDB" id="A0AAE0EBJ4"/>
<evidence type="ECO:0000313" key="9">
    <source>
        <dbReference type="EMBL" id="KAK3222039.1"/>
    </source>
</evidence>
<feature type="region of interest" description="Disordered" evidence="7">
    <location>
        <begin position="283"/>
        <end position="313"/>
    </location>
</feature>
<dbReference type="InterPro" id="IPR000719">
    <property type="entry name" value="Prot_kinase_dom"/>
</dbReference>
<dbReference type="GO" id="GO:0004674">
    <property type="term" value="F:protein serine/threonine kinase activity"/>
    <property type="evidence" value="ECO:0007669"/>
    <property type="project" value="UniProtKB-KW"/>
</dbReference>